<dbReference type="AlphaFoldDB" id="A0A918UCA2"/>
<reference evidence="1" key="2">
    <citation type="submission" date="2020-09" db="EMBL/GenBank/DDBJ databases">
        <authorList>
            <person name="Sun Q."/>
            <person name="Kim S."/>
        </authorList>
    </citation>
    <scope>NUCLEOTIDE SEQUENCE</scope>
    <source>
        <strain evidence="1">KCTC 32255</strain>
    </source>
</reference>
<dbReference type="EMBL" id="BMZA01000001">
    <property type="protein sequence ID" value="GGY90875.1"/>
    <property type="molecule type" value="Genomic_DNA"/>
</dbReference>
<dbReference type="Proteomes" id="UP000648075">
    <property type="component" value="Unassembled WGS sequence"/>
</dbReference>
<dbReference type="RefSeq" id="WP_189619225.1">
    <property type="nucleotide sequence ID" value="NZ_BMZA01000001.1"/>
</dbReference>
<keyword evidence="2" id="KW-1185">Reference proteome</keyword>
<dbReference type="InterPro" id="IPR011051">
    <property type="entry name" value="RmlC_Cupin_sf"/>
</dbReference>
<name>A0A918UCA2_9SPHN</name>
<evidence type="ECO:0008006" key="3">
    <source>
        <dbReference type="Google" id="ProtNLM"/>
    </source>
</evidence>
<evidence type="ECO:0000313" key="1">
    <source>
        <dbReference type="EMBL" id="GGY90875.1"/>
    </source>
</evidence>
<comment type="caution">
    <text evidence="1">The sequence shown here is derived from an EMBL/GenBank/DDBJ whole genome shotgun (WGS) entry which is preliminary data.</text>
</comment>
<reference evidence="1" key="1">
    <citation type="journal article" date="2014" name="Int. J. Syst. Evol. Microbiol.">
        <title>Complete genome sequence of Corynebacterium casei LMG S-19264T (=DSM 44701T), isolated from a smear-ripened cheese.</title>
        <authorList>
            <consortium name="US DOE Joint Genome Institute (JGI-PGF)"/>
            <person name="Walter F."/>
            <person name="Albersmeier A."/>
            <person name="Kalinowski J."/>
            <person name="Ruckert C."/>
        </authorList>
    </citation>
    <scope>NUCLEOTIDE SEQUENCE</scope>
    <source>
        <strain evidence="1">KCTC 32255</strain>
    </source>
</reference>
<accession>A0A918UCA2</accession>
<organism evidence="1 2">
    <name type="scientific">Novosphingobium colocasiae</name>
    <dbReference type="NCBI Taxonomy" id="1256513"/>
    <lineage>
        <taxon>Bacteria</taxon>
        <taxon>Pseudomonadati</taxon>
        <taxon>Pseudomonadota</taxon>
        <taxon>Alphaproteobacteria</taxon>
        <taxon>Sphingomonadales</taxon>
        <taxon>Sphingomonadaceae</taxon>
        <taxon>Novosphingobium</taxon>
    </lineage>
</organism>
<protein>
    <recommendedName>
        <fullName evidence="3">Cupin domain-containing protein</fullName>
    </recommendedName>
</protein>
<sequence>MAALRLTHEAGRGFVVADLPLRMPQASGVVDPEPFRVAAVGGPPLRESMAAVGGLRTLDAGAEAGTVALFDLPGPLLTFVVSGEVVLALADGTELRLGAGALFLADAAADRPPATRVGGHCRLVQIRVDADWPGPRARPVPAAGETSASAAGREPLLRRMTTAPDGLSYYHDFADLFGAPGGWSAVRPALGLKFIAMAADTFVDWHPEVTNNLVLVMSGGLELEVSGSGEVQVFRAGDVCLAEDRIGIGHIDRVESAVQVAVLVIADEHCWPR</sequence>
<evidence type="ECO:0000313" key="2">
    <source>
        <dbReference type="Proteomes" id="UP000648075"/>
    </source>
</evidence>
<proteinExistence type="predicted"/>
<dbReference type="SUPFAM" id="SSF51182">
    <property type="entry name" value="RmlC-like cupins"/>
    <property type="match status" value="1"/>
</dbReference>
<gene>
    <name evidence="1" type="ORF">GCM10011614_01940</name>
</gene>